<comment type="caution">
    <text evidence="1">The sequence shown here is derived from an EMBL/GenBank/DDBJ whole genome shotgun (WGS) entry which is preliminary data.</text>
</comment>
<name>A0AAJ0MGY2_9PEZI</name>
<evidence type="ECO:0000313" key="1">
    <source>
        <dbReference type="EMBL" id="KAK3358167.1"/>
    </source>
</evidence>
<reference evidence="1" key="1">
    <citation type="journal article" date="2023" name="Mol. Phylogenet. Evol.">
        <title>Genome-scale phylogeny and comparative genomics of the fungal order Sordariales.</title>
        <authorList>
            <person name="Hensen N."/>
            <person name="Bonometti L."/>
            <person name="Westerberg I."/>
            <person name="Brannstrom I.O."/>
            <person name="Guillou S."/>
            <person name="Cros-Aarteil S."/>
            <person name="Calhoun S."/>
            <person name="Haridas S."/>
            <person name="Kuo A."/>
            <person name="Mondo S."/>
            <person name="Pangilinan J."/>
            <person name="Riley R."/>
            <person name="LaButti K."/>
            <person name="Andreopoulos B."/>
            <person name="Lipzen A."/>
            <person name="Chen C."/>
            <person name="Yan M."/>
            <person name="Daum C."/>
            <person name="Ng V."/>
            <person name="Clum A."/>
            <person name="Steindorff A."/>
            <person name="Ohm R.A."/>
            <person name="Martin F."/>
            <person name="Silar P."/>
            <person name="Natvig D.O."/>
            <person name="Lalanne C."/>
            <person name="Gautier V."/>
            <person name="Ament-Velasquez S.L."/>
            <person name="Kruys A."/>
            <person name="Hutchinson M.I."/>
            <person name="Powell A.J."/>
            <person name="Barry K."/>
            <person name="Miller A.N."/>
            <person name="Grigoriev I.V."/>
            <person name="Debuchy R."/>
            <person name="Gladieux P."/>
            <person name="Hiltunen Thoren M."/>
            <person name="Johannesson H."/>
        </authorList>
    </citation>
    <scope>NUCLEOTIDE SEQUENCE</scope>
    <source>
        <strain evidence="1">CBS 955.72</strain>
    </source>
</reference>
<evidence type="ECO:0000313" key="2">
    <source>
        <dbReference type="Proteomes" id="UP001275084"/>
    </source>
</evidence>
<reference evidence="1" key="2">
    <citation type="submission" date="2023-06" db="EMBL/GenBank/DDBJ databases">
        <authorList>
            <consortium name="Lawrence Berkeley National Laboratory"/>
            <person name="Haridas S."/>
            <person name="Hensen N."/>
            <person name="Bonometti L."/>
            <person name="Westerberg I."/>
            <person name="Brannstrom I.O."/>
            <person name="Guillou S."/>
            <person name="Cros-Aarteil S."/>
            <person name="Calhoun S."/>
            <person name="Kuo A."/>
            <person name="Mondo S."/>
            <person name="Pangilinan J."/>
            <person name="Riley R."/>
            <person name="Labutti K."/>
            <person name="Andreopoulos B."/>
            <person name="Lipzen A."/>
            <person name="Chen C."/>
            <person name="Yanf M."/>
            <person name="Daum C."/>
            <person name="Ng V."/>
            <person name="Clum A."/>
            <person name="Steindorff A."/>
            <person name="Ohm R."/>
            <person name="Martin F."/>
            <person name="Silar P."/>
            <person name="Natvig D."/>
            <person name="Lalanne C."/>
            <person name="Gautier V."/>
            <person name="Ament-Velasquez S.L."/>
            <person name="Kruys A."/>
            <person name="Hutchinson M.I."/>
            <person name="Powell A.J."/>
            <person name="Barry K."/>
            <person name="Miller A.N."/>
            <person name="Grigoriev I.V."/>
            <person name="Debuchy R."/>
            <person name="Gladieux P."/>
            <person name="Thoren M.H."/>
            <person name="Johannesson H."/>
        </authorList>
    </citation>
    <scope>NUCLEOTIDE SEQUENCE</scope>
    <source>
        <strain evidence="1">CBS 955.72</strain>
    </source>
</reference>
<keyword evidence="2" id="KW-1185">Reference proteome</keyword>
<dbReference type="AlphaFoldDB" id="A0AAJ0MGY2"/>
<gene>
    <name evidence="1" type="ORF">B0T25DRAFT_567403</name>
</gene>
<organism evidence="1 2">
    <name type="scientific">Lasiosphaeria hispida</name>
    <dbReference type="NCBI Taxonomy" id="260671"/>
    <lineage>
        <taxon>Eukaryota</taxon>
        <taxon>Fungi</taxon>
        <taxon>Dikarya</taxon>
        <taxon>Ascomycota</taxon>
        <taxon>Pezizomycotina</taxon>
        <taxon>Sordariomycetes</taxon>
        <taxon>Sordariomycetidae</taxon>
        <taxon>Sordariales</taxon>
        <taxon>Lasiosphaeriaceae</taxon>
        <taxon>Lasiosphaeria</taxon>
    </lineage>
</organism>
<proteinExistence type="predicted"/>
<dbReference type="EMBL" id="JAUIQD010000003">
    <property type="protein sequence ID" value="KAK3358167.1"/>
    <property type="molecule type" value="Genomic_DNA"/>
</dbReference>
<accession>A0AAJ0MGY2</accession>
<dbReference type="Proteomes" id="UP001275084">
    <property type="component" value="Unassembled WGS sequence"/>
</dbReference>
<sequence length="105" mass="11548">MGAVLEDLYDRNLGLRGPMPMSDALGVSFNSSLAILGVLAVKRNPTYTAELSSFLVAQLRALLDTAMEILNGLDKGNTTIMRCRNIFTRLITAYDDVDGRCEHRV</sequence>
<protein>
    <submittedName>
        <fullName evidence="1">Uncharacterized protein</fullName>
    </submittedName>
</protein>